<feature type="domain" description="J" evidence="4">
    <location>
        <begin position="3"/>
        <end position="68"/>
    </location>
</feature>
<organism evidence="5 6">
    <name type="scientific">Hyunsoonleella jejuensis</name>
    <dbReference type="NCBI Taxonomy" id="419940"/>
    <lineage>
        <taxon>Bacteria</taxon>
        <taxon>Pseudomonadati</taxon>
        <taxon>Bacteroidota</taxon>
        <taxon>Flavobacteriia</taxon>
        <taxon>Flavobacteriales</taxon>
        <taxon>Flavobacteriaceae</taxon>
    </lineage>
</organism>
<feature type="transmembrane region" description="Helical" evidence="3">
    <location>
        <begin position="271"/>
        <end position="291"/>
    </location>
</feature>
<evidence type="ECO:0000256" key="3">
    <source>
        <dbReference type="SAM" id="Phobius"/>
    </source>
</evidence>
<gene>
    <name evidence="5" type="ORF">SAMN05421824_3056</name>
</gene>
<keyword evidence="3" id="KW-1133">Transmembrane helix</keyword>
<dbReference type="STRING" id="419940.SAMN05421824_3056"/>
<dbReference type="InterPro" id="IPR036869">
    <property type="entry name" value="J_dom_sf"/>
</dbReference>
<evidence type="ECO:0000256" key="2">
    <source>
        <dbReference type="SAM" id="MobiDB-lite"/>
    </source>
</evidence>
<dbReference type="Pfam" id="PF00226">
    <property type="entry name" value="DnaJ"/>
    <property type="match status" value="1"/>
</dbReference>
<name>A0A1H9LKQ6_9FLAO</name>
<reference evidence="5 6" key="1">
    <citation type="submission" date="2016-10" db="EMBL/GenBank/DDBJ databases">
        <authorList>
            <person name="de Groot N.N."/>
        </authorList>
    </citation>
    <scope>NUCLEOTIDE SEQUENCE [LARGE SCALE GENOMIC DNA]</scope>
    <source>
        <strain evidence="5 6">DSM 21035</strain>
    </source>
</reference>
<keyword evidence="1" id="KW-0143">Chaperone</keyword>
<keyword evidence="6" id="KW-1185">Reference proteome</keyword>
<dbReference type="PANTHER" id="PTHR44145:SF3">
    <property type="entry name" value="DNAJ HOMOLOG SUBFAMILY A MEMBER 3, MITOCHONDRIAL"/>
    <property type="match status" value="1"/>
</dbReference>
<protein>
    <recommendedName>
        <fullName evidence="4">J domain-containing protein</fullName>
    </recommendedName>
</protein>
<dbReference type="SMART" id="SM00271">
    <property type="entry name" value="DnaJ"/>
    <property type="match status" value="1"/>
</dbReference>
<dbReference type="AlphaFoldDB" id="A0A1H9LKQ6"/>
<dbReference type="InterPro" id="IPR018253">
    <property type="entry name" value="DnaJ_domain_CS"/>
</dbReference>
<dbReference type="Gene3D" id="1.10.287.110">
    <property type="entry name" value="DnaJ domain"/>
    <property type="match status" value="1"/>
</dbReference>
<feature type="compositionally biased region" description="Low complexity" evidence="2">
    <location>
        <begin position="69"/>
        <end position="80"/>
    </location>
</feature>
<keyword evidence="3" id="KW-0472">Membrane</keyword>
<feature type="transmembrane region" description="Helical" evidence="3">
    <location>
        <begin position="214"/>
        <end position="233"/>
    </location>
</feature>
<dbReference type="PROSITE" id="PS00636">
    <property type="entry name" value="DNAJ_1"/>
    <property type="match status" value="1"/>
</dbReference>
<dbReference type="PROSITE" id="PS50076">
    <property type="entry name" value="DNAJ_2"/>
    <property type="match status" value="1"/>
</dbReference>
<dbReference type="EMBL" id="FOFN01000007">
    <property type="protein sequence ID" value="SER12061.1"/>
    <property type="molecule type" value="Genomic_DNA"/>
</dbReference>
<dbReference type="PRINTS" id="PR00625">
    <property type="entry name" value="JDOMAIN"/>
</dbReference>
<dbReference type="InterPro" id="IPR008523">
    <property type="entry name" value="DUF805"/>
</dbReference>
<evidence type="ECO:0000313" key="6">
    <source>
        <dbReference type="Proteomes" id="UP000198999"/>
    </source>
</evidence>
<evidence type="ECO:0000259" key="4">
    <source>
        <dbReference type="PROSITE" id="PS50076"/>
    </source>
</evidence>
<sequence>MTDYYKILGIDKTATQEEIKKAYRKLSIKFHPDKNNGDAFFENMFKQIQEAYETLGNTQSRNEYDRKSSNQSYSQNQKNNHSNFEPVIEYFKADRTLFYSGDEITFEWKTYNADLIEIKPFGVVNANGNKTFKLNNINRQFLNVELKATNTNISRYVSKQINLENKIFRDAKTESTHRSGFSSTYQSSASYGTKEKIETETFWSAKGRLRRKDYLIRAILLAIPYGIVLAISESSYDEGMVIFSAILGLACWIILAIQAIKRLHDINMSGWWYLIFLIPYINLIFGLYVLFADGTKGPNNYGTDPKNR</sequence>
<dbReference type="GO" id="GO:0016020">
    <property type="term" value="C:membrane"/>
    <property type="evidence" value="ECO:0007669"/>
    <property type="project" value="InterPro"/>
</dbReference>
<evidence type="ECO:0000313" key="5">
    <source>
        <dbReference type="EMBL" id="SER12061.1"/>
    </source>
</evidence>
<dbReference type="InterPro" id="IPR001623">
    <property type="entry name" value="DnaJ_domain"/>
</dbReference>
<evidence type="ECO:0000256" key="1">
    <source>
        <dbReference type="ARBA" id="ARBA00023186"/>
    </source>
</evidence>
<keyword evidence="3" id="KW-0812">Transmembrane</keyword>
<dbReference type="Proteomes" id="UP000198999">
    <property type="component" value="Unassembled WGS sequence"/>
</dbReference>
<dbReference type="SUPFAM" id="SSF46565">
    <property type="entry name" value="Chaperone J-domain"/>
    <property type="match status" value="1"/>
</dbReference>
<dbReference type="CDD" id="cd06257">
    <property type="entry name" value="DnaJ"/>
    <property type="match status" value="1"/>
</dbReference>
<dbReference type="OrthoDB" id="9812349at2"/>
<dbReference type="PANTHER" id="PTHR44145">
    <property type="entry name" value="DNAJ HOMOLOG SUBFAMILY A MEMBER 3, MITOCHONDRIAL"/>
    <property type="match status" value="1"/>
</dbReference>
<dbReference type="InterPro" id="IPR051938">
    <property type="entry name" value="Apopto_cytoskel_mod"/>
</dbReference>
<feature type="transmembrane region" description="Helical" evidence="3">
    <location>
        <begin position="239"/>
        <end position="259"/>
    </location>
</feature>
<accession>A0A1H9LKQ6</accession>
<proteinExistence type="predicted"/>
<dbReference type="RefSeq" id="WP_092581133.1">
    <property type="nucleotide sequence ID" value="NZ_FOFN01000007.1"/>
</dbReference>
<feature type="region of interest" description="Disordered" evidence="2">
    <location>
        <begin position="56"/>
        <end position="80"/>
    </location>
</feature>
<dbReference type="Pfam" id="PF05656">
    <property type="entry name" value="DUF805"/>
    <property type="match status" value="1"/>
</dbReference>